<dbReference type="SUPFAM" id="SSF48371">
    <property type="entry name" value="ARM repeat"/>
    <property type="match status" value="1"/>
</dbReference>
<dbReference type="Pfam" id="PF08609">
    <property type="entry name" value="Fes1"/>
    <property type="match status" value="1"/>
</dbReference>
<dbReference type="AlphaFoldDB" id="A0A1B2JHD8"/>
<evidence type="ECO:0000256" key="4">
    <source>
        <dbReference type="ARBA" id="ARBA00022737"/>
    </source>
</evidence>
<dbReference type="InterPro" id="IPR011989">
    <property type="entry name" value="ARM-like"/>
</dbReference>
<accession>A0A1B2JHD8</accession>
<feature type="domain" description="Nucleotide exchange factor Fes1" evidence="6">
    <location>
        <begin position="1"/>
        <end position="80"/>
    </location>
</feature>
<feature type="region of interest" description="Disordered" evidence="5">
    <location>
        <begin position="1"/>
        <end position="28"/>
    </location>
</feature>
<comment type="similarity">
    <text evidence="1">Belongs to the FES1 family.</text>
</comment>
<organism evidence="7 8">
    <name type="scientific">Komagataella pastoris</name>
    <name type="common">Yeast</name>
    <name type="synonym">Pichia pastoris</name>
    <dbReference type="NCBI Taxonomy" id="4922"/>
    <lineage>
        <taxon>Eukaryota</taxon>
        <taxon>Fungi</taxon>
        <taxon>Dikarya</taxon>
        <taxon>Ascomycota</taxon>
        <taxon>Saccharomycotina</taxon>
        <taxon>Pichiomycetes</taxon>
        <taxon>Pichiales</taxon>
        <taxon>Pichiaceae</taxon>
        <taxon>Komagataella</taxon>
    </lineage>
</organism>
<evidence type="ECO:0000256" key="3">
    <source>
        <dbReference type="ARBA" id="ARBA00020719"/>
    </source>
</evidence>
<name>A0A1B2JHD8_PICPA</name>
<dbReference type="OrthoDB" id="10250458at2759"/>
<dbReference type="GO" id="GO:0005783">
    <property type="term" value="C:endoplasmic reticulum"/>
    <property type="evidence" value="ECO:0007669"/>
    <property type="project" value="TreeGrafter"/>
</dbReference>
<dbReference type="InterPro" id="IPR016024">
    <property type="entry name" value="ARM-type_fold"/>
</dbReference>
<dbReference type="Gene3D" id="1.25.10.10">
    <property type="entry name" value="Leucine-rich Repeat Variant"/>
    <property type="match status" value="1"/>
</dbReference>
<evidence type="ECO:0000313" key="7">
    <source>
        <dbReference type="EMBL" id="ANZ77413.1"/>
    </source>
</evidence>
<gene>
    <name evidence="7" type="primary">FES1</name>
    <name evidence="7" type="ORF">ATY40_BA7505219</name>
</gene>
<keyword evidence="8" id="KW-1185">Reference proteome</keyword>
<reference evidence="7 8" key="1">
    <citation type="submission" date="2016-02" db="EMBL/GenBank/DDBJ databases">
        <title>Comparative genomic and transcriptomic foundation for Pichia pastoris.</title>
        <authorList>
            <person name="Love K.R."/>
            <person name="Shah K.A."/>
            <person name="Whittaker C.A."/>
            <person name="Wu J."/>
            <person name="Bartlett M.C."/>
            <person name="Ma D."/>
            <person name="Leeson R.L."/>
            <person name="Priest M."/>
            <person name="Young S.K."/>
            <person name="Love J.C."/>
        </authorList>
    </citation>
    <scope>NUCLEOTIDE SEQUENCE [LARGE SCALE GENOMIC DNA]</scope>
    <source>
        <strain evidence="7 8">ATCC 28485</strain>
    </source>
</reference>
<sequence>MEKLLKWSISANSQDEESKKRAGQPDPELLAQLFGGPDEPTLMNESMKVINNPETDLENKEVAFDNFEMLIENMDNANNIENMKLWPPLLQNLDSEHISLRRYACSCIGTAVQNNPKCQEHFLKHSDGIKKLISISSNLEEDDSVKLKALYALSNVLRHNKPAYEEFSSQGGWDEISPLLTSLDNSNEKIKLRTLSLLSSIITNGLSEEVIEHLHNNKVVISMLRVLKAEGHIASIDKVLSLLTTLVQNKFIFSDEEVSLIRQSLTTIAELEDRLNNDDLTTINTFVKVEHIKQLKRSKKQ</sequence>
<dbReference type="Proteomes" id="UP000094565">
    <property type="component" value="Chromosome 4"/>
</dbReference>
<evidence type="ECO:0000256" key="5">
    <source>
        <dbReference type="SAM" id="MobiDB-lite"/>
    </source>
</evidence>
<evidence type="ECO:0000256" key="2">
    <source>
        <dbReference type="ARBA" id="ARBA00015214"/>
    </source>
</evidence>
<evidence type="ECO:0000256" key="1">
    <source>
        <dbReference type="ARBA" id="ARBA00011045"/>
    </source>
</evidence>
<dbReference type="InterPro" id="IPR050693">
    <property type="entry name" value="Hsp70_NEF-Inhibitors"/>
</dbReference>
<evidence type="ECO:0000259" key="6">
    <source>
        <dbReference type="Pfam" id="PF08609"/>
    </source>
</evidence>
<dbReference type="EMBL" id="CP014587">
    <property type="protein sequence ID" value="ANZ77413.1"/>
    <property type="molecule type" value="Genomic_DNA"/>
</dbReference>
<keyword evidence="4" id="KW-0677">Repeat</keyword>
<dbReference type="PANTHER" id="PTHR19316:SF18">
    <property type="entry name" value="HSP70-BINDING PROTEIN 1"/>
    <property type="match status" value="1"/>
</dbReference>
<protein>
    <recommendedName>
        <fullName evidence="3">Hsp70 nucleotide exchange factor FES1</fullName>
    </recommendedName>
    <alternativeName>
        <fullName evidence="2">Hsp70 nucleotide exchange factor fes1</fullName>
    </alternativeName>
</protein>
<proteinExistence type="inferred from homology"/>
<dbReference type="PANTHER" id="PTHR19316">
    <property type="entry name" value="PROTEIN FOLDING REGULATOR"/>
    <property type="match status" value="1"/>
</dbReference>
<dbReference type="GO" id="GO:0000774">
    <property type="term" value="F:adenyl-nucleotide exchange factor activity"/>
    <property type="evidence" value="ECO:0007669"/>
    <property type="project" value="TreeGrafter"/>
</dbReference>
<evidence type="ECO:0000313" key="8">
    <source>
        <dbReference type="Proteomes" id="UP000094565"/>
    </source>
</evidence>
<dbReference type="InterPro" id="IPR013918">
    <property type="entry name" value="Nucleotide_exch_fac_Fes1"/>
</dbReference>